<keyword evidence="4" id="KW-1185">Reference proteome</keyword>
<reference evidence="3 4" key="1">
    <citation type="submission" date="2018-11" db="EMBL/GenBank/DDBJ databases">
        <authorList>
            <person name="Wuyts S."/>
        </authorList>
    </citation>
    <scope>NUCLEOTIDE SEQUENCE [LARGE SCALE GENOMIC DNA]</scope>
    <source>
        <strain evidence="3">Lactobacillus mudanjiangensis AMBF249</strain>
    </source>
</reference>
<evidence type="ECO:0000313" key="3">
    <source>
        <dbReference type="EMBL" id="VDG29494.1"/>
    </source>
</evidence>
<keyword evidence="1" id="KW-0812">Transmembrane</keyword>
<protein>
    <submittedName>
        <fullName evidence="3">Prepilin [Lactobacillus pentosus]</fullName>
    </submittedName>
</protein>
<dbReference type="PANTHER" id="PTHR30487">
    <property type="entry name" value="TYPE 4 PREPILIN-LIKE PROTEINS LEADER PEPTIDE-PROCESSING ENZYME"/>
    <property type="match status" value="1"/>
</dbReference>
<organism evidence="3 4">
    <name type="scientific">Lactiplantibacillus mudanjiangensis</name>
    <dbReference type="NCBI Taxonomy" id="1296538"/>
    <lineage>
        <taxon>Bacteria</taxon>
        <taxon>Bacillati</taxon>
        <taxon>Bacillota</taxon>
        <taxon>Bacilli</taxon>
        <taxon>Lactobacillales</taxon>
        <taxon>Lactobacillaceae</taxon>
        <taxon>Lactiplantibacillus</taxon>
    </lineage>
</organism>
<keyword evidence="1" id="KW-0472">Membrane</keyword>
<evidence type="ECO:0000259" key="2">
    <source>
        <dbReference type="Pfam" id="PF06750"/>
    </source>
</evidence>
<dbReference type="GO" id="GO:0005886">
    <property type="term" value="C:plasma membrane"/>
    <property type="evidence" value="ECO:0007669"/>
    <property type="project" value="TreeGrafter"/>
</dbReference>
<dbReference type="EMBL" id="UYIG01000141">
    <property type="protein sequence ID" value="VDG29494.1"/>
    <property type="molecule type" value="Genomic_DNA"/>
</dbReference>
<dbReference type="GO" id="GO:0004190">
    <property type="term" value="F:aspartic-type endopeptidase activity"/>
    <property type="evidence" value="ECO:0007669"/>
    <property type="project" value="TreeGrafter"/>
</dbReference>
<gene>
    <name evidence="3" type="ORF">MUDAN_MDHGFNIF_01056</name>
</gene>
<evidence type="ECO:0000256" key="1">
    <source>
        <dbReference type="SAM" id="Phobius"/>
    </source>
</evidence>
<sequence length="225" mass="25227">MLQLSFYFFSGTIIGSFITCMAERLHAKQSIWNTTRSHCPSCQHVLRVWQLMPIIGVLIQCGRCWDCHTPIGWRSTGIELLTGFLFVTMTMQPPFNMFVLSLGYSTLLFNSLTDYLDWSVYPLTLVPAALLGCWQRPPSFNLPTVLLVGLIIALYLLAWLTTKFGLGDVDVLLLLSCLASPAIVLSSLTLAAFGALVILLLDRSRQRLPFVPFMTWAFVICSQLI</sequence>
<dbReference type="PANTHER" id="PTHR30487:SF0">
    <property type="entry name" value="PREPILIN LEADER PEPTIDASE_N-METHYLTRANSFERASE-RELATED"/>
    <property type="match status" value="1"/>
</dbReference>
<dbReference type="AlphaFoldDB" id="A0A660E2C8"/>
<keyword evidence="1" id="KW-1133">Transmembrane helix</keyword>
<dbReference type="Proteomes" id="UP000289996">
    <property type="component" value="Unassembled WGS sequence"/>
</dbReference>
<feature type="transmembrane region" description="Helical" evidence="1">
    <location>
        <begin position="6"/>
        <end position="22"/>
    </location>
</feature>
<dbReference type="GO" id="GO:0006465">
    <property type="term" value="P:signal peptide processing"/>
    <property type="evidence" value="ECO:0007669"/>
    <property type="project" value="TreeGrafter"/>
</dbReference>
<feature type="transmembrane region" description="Helical" evidence="1">
    <location>
        <begin position="141"/>
        <end position="160"/>
    </location>
</feature>
<feature type="domain" description="Prepilin peptidase A24 N-terminal" evidence="2">
    <location>
        <begin position="11"/>
        <end position="91"/>
    </location>
</feature>
<dbReference type="OrthoDB" id="9789291at2"/>
<dbReference type="InterPro" id="IPR010627">
    <property type="entry name" value="Prepilin_pept_A24_N"/>
</dbReference>
<name>A0A660E2C8_9LACO</name>
<dbReference type="InterPro" id="IPR050882">
    <property type="entry name" value="Prepilin_peptidase/N-MTase"/>
</dbReference>
<dbReference type="RefSeq" id="WP_130845114.1">
    <property type="nucleotide sequence ID" value="NZ_BJDY01000004.1"/>
</dbReference>
<evidence type="ECO:0000313" key="4">
    <source>
        <dbReference type="Proteomes" id="UP000289996"/>
    </source>
</evidence>
<dbReference type="Pfam" id="PF06750">
    <property type="entry name" value="A24_N_bact"/>
    <property type="match status" value="1"/>
</dbReference>
<feature type="transmembrane region" description="Helical" evidence="1">
    <location>
        <begin position="118"/>
        <end position="134"/>
    </location>
</feature>
<accession>A0A660E2C8</accession>
<feature type="transmembrane region" description="Helical" evidence="1">
    <location>
        <begin position="172"/>
        <end position="201"/>
    </location>
</feature>
<proteinExistence type="predicted"/>